<feature type="site" description="Transition state stabilizer" evidence="4">
    <location>
        <position position="151"/>
    </location>
</feature>
<dbReference type="GO" id="GO:0008615">
    <property type="term" value="P:pyridoxine biosynthetic process"/>
    <property type="evidence" value="ECO:0007669"/>
    <property type="project" value="UniProtKB-UniRule"/>
</dbReference>
<dbReference type="EMBL" id="CP036526">
    <property type="protein sequence ID" value="QDT10573.1"/>
    <property type="molecule type" value="Genomic_DNA"/>
</dbReference>
<dbReference type="HAMAP" id="MF_00279">
    <property type="entry name" value="PdxJ"/>
    <property type="match status" value="1"/>
</dbReference>
<dbReference type="OrthoDB" id="9806590at2"/>
<gene>
    <name evidence="4 6" type="primary">pdxJ</name>
    <name evidence="6" type="ORF">K239x_25300</name>
</gene>
<feature type="binding site" evidence="4">
    <location>
        <position position="50"/>
    </location>
    <ligand>
        <name>1-deoxy-D-xylulose 5-phosphate</name>
        <dbReference type="ChEBI" id="CHEBI:57792"/>
    </ligand>
</feature>
<reference evidence="6 7" key="1">
    <citation type="submission" date="2019-02" db="EMBL/GenBank/DDBJ databases">
        <title>Deep-cultivation of Planctomycetes and their phenomic and genomic characterization uncovers novel biology.</title>
        <authorList>
            <person name="Wiegand S."/>
            <person name="Jogler M."/>
            <person name="Boedeker C."/>
            <person name="Pinto D."/>
            <person name="Vollmers J."/>
            <person name="Rivas-Marin E."/>
            <person name="Kohn T."/>
            <person name="Peeters S.H."/>
            <person name="Heuer A."/>
            <person name="Rast P."/>
            <person name="Oberbeckmann S."/>
            <person name="Bunk B."/>
            <person name="Jeske O."/>
            <person name="Meyerdierks A."/>
            <person name="Storesund J.E."/>
            <person name="Kallscheuer N."/>
            <person name="Luecker S."/>
            <person name="Lage O.M."/>
            <person name="Pohl T."/>
            <person name="Merkel B.J."/>
            <person name="Hornburger P."/>
            <person name="Mueller R.-W."/>
            <person name="Bruemmer F."/>
            <person name="Labrenz M."/>
            <person name="Spormann A.M."/>
            <person name="Op den Camp H."/>
            <person name="Overmann J."/>
            <person name="Amann R."/>
            <person name="Jetten M.S.M."/>
            <person name="Mascher T."/>
            <person name="Medema M.H."/>
            <person name="Devos D.P."/>
            <person name="Kaster A.-K."/>
            <person name="Ovreas L."/>
            <person name="Rohde M."/>
            <person name="Galperin M.Y."/>
            <person name="Jogler C."/>
        </authorList>
    </citation>
    <scope>NUCLEOTIDE SEQUENCE [LARGE SCALE GENOMIC DNA]</scope>
    <source>
        <strain evidence="6 7">K23_9</strain>
    </source>
</reference>
<comment type="subcellular location">
    <subcellularLocation>
        <location evidence="4">Cytoplasm</location>
    </subcellularLocation>
</comment>
<comment type="pathway">
    <text evidence="4">Cofactor biosynthesis; pyridoxine 5'-phosphate biosynthesis; pyridoxine 5'-phosphate from D-erythrose 4-phosphate: step 5/5.</text>
</comment>
<name>A0A517NTX4_9BACT</name>
<evidence type="ECO:0000256" key="2">
    <source>
        <dbReference type="ARBA" id="ARBA00022679"/>
    </source>
</evidence>
<sequence>MIELGVNIDHVATVRQARRTYEPDPVVAAALAEQGGADGITFHLREDRRHIQDRDVDVLMQTVTVKTNFELACADDVVAIACHAKPDWGLLVPESREEVTTEGGLDVINDKGRIAKAIARLKDAGILTSLFIDPEPAQVEAAAKLGVDAVELHTGPYALAKHDARQVELSRLVACGQATQSANMRLHAGHGLNYTNVRDVAMIPAMVELNIGHSIVSRAVMVGMREAVAEMRRILDLVA</sequence>
<dbReference type="InterPro" id="IPR013785">
    <property type="entry name" value="Aldolase_TIM"/>
</dbReference>
<dbReference type="Pfam" id="PF03740">
    <property type="entry name" value="PdxJ"/>
    <property type="match status" value="1"/>
</dbReference>
<feature type="binding site" evidence="4">
    <location>
        <position position="45"/>
    </location>
    <ligand>
        <name>1-deoxy-D-xylulose 5-phosphate</name>
        <dbReference type="ChEBI" id="CHEBI:57792"/>
    </ligand>
</feature>
<feature type="binding site" evidence="4">
    <location>
        <position position="100"/>
    </location>
    <ligand>
        <name>1-deoxy-D-xylulose 5-phosphate</name>
        <dbReference type="ChEBI" id="CHEBI:57792"/>
    </ligand>
</feature>
<dbReference type="Gene3D" id="3.20.20.70">
    <property type="entry name" value="Aldolase class I"/>
    <property type="match status" value="1"/>
</dbReference>
<dbReference type="NCBIfam" id="TIGR00559">
    <property type="entry name" value="pdxJ"/>
    <property type="match status" value="1"/>
</dbReference>
<dbReference type="UniPathway" id="UPA00244">
    <property type="reaction ID" value="UER00313"/>
</dbReference>
<keyword evidence="2 4" id="KW-0808">Transferase</keyword>
<evidence type="ECO:0000256" key="4">
    <source>
        <dbReference type="HAMAP-Rule" id="MF_00279"/>
    </source>
</evidence>
<feature type="binding site" evidence="4">
    <location>
        <begin position="212"/>
        <end position="213"/>
    </location>
    <ligand>
        <name>3-amino-2-oxopropyl phosphate</name>
        <dbReference type="ChEBI" id="CHEBI:57279"/>
    </ligand>
</feature>
<dbReference type="NCBIfam" id="NF003627">
    <property type="entry name" value="PRK05265.1-5"/>
    <property type="match status" value="1"/>
</dbReference>
<dbReference type="Proteomes" id="UP000319817">
    <property type="component" value="Chromosome"/>
</dbReference>
<feature type="binding site" evidence="4">
    <location>
        <position position="18"/>
    </location>
    <ligand>
        <name>3-amino-2-oxopropyl phosphate</name>
        <dbReference type="ChEBI" id="CHEBI:57279"/>
    </ligand>
</feature>
<dbReference type="GO" id="GO:0033856">
    <property type="term" value="F:pyridoxine 5'-phosphate synthase activity"/>
    <property type="evidence" value="ECO:0007669"/>
    <property type="project" value="UniProtKB-UniRule"/>
</dbReference>
<dbReference type="InterPro" id="IPR036130">
    <property type="entry name" value="Pyridoxine-5'_phos_synth"/>
</dbReference>
<feature type="binding site" evidence="4">
    <location>
        <position position="7"/>
    </location>
    <ligand>
        <name>3-amino-2-oxopropyl phosphate</name>
        <dbReference type="ChEBI" id="CHEBI:57279"/>
    </ligand>
</feature>
<keyword evidence="7" id="KW-1185">Reference proteome</keyword>
<comment type="catalytic activity">
    <reaction evidence="4">
        <text>3-amino-2-oxopropyl phosphate + 1-deoxy-D-xylulose 5-phosphate = pyridoxine 5'-phosphate + phosphate + 2 H2O + H(+)</text>
        <dbReference type="Rhea" id="RHEA:15265"/>
        <dbReference type="ChEBI" id="CHEBI:15377"/>
        <dbReference type="ChEBI" id="CHEBI:15378"/>
        <dbReference type="ChEBI" id="CHEBI:43474"/>
        <dbReference type="ChEBI" id="CHEBI:57279"/>
        <dbReference type="ChEBI" id="CHEBI:57792"/>
        <dbReference type="ChEBI" id="CHEBI:58589"/>
        <dbReference type="EC" id="2.6.99.2"/>
    </reaction>
</comment>
<comment type="function">
    <text evidence="4">Catalyzes the complicated ring closure reaction between the two acyclic compounds 1-deoxy-D-xylulose-5-phosphate (DXP) and 3-amino-2-oxopropyl phosphate (1-amino-acetone-3-phosphate or AAP) to form pyridoxine 5'-phosphate (PNP) and inorganic phosphate.</text>
</comment>
<dbReference type="CDD" id="cd00003">
    <property type="entry name" value="PNPsynthase"/>
    <property type="match status" value="1"/>
</dbReference>
<feature type="binding site" evidence="4">
    <location>
        <begin position="9"/>
        <end position="10"/>
    </location>
    <ligand>
        <name>1-deoxy-D-xylulose 5-phosphate</name>
        <dbReference type="ChEBI" id="CHEBI:57792"/>
    </ligand>
</feature>
<feature type="active site" description="Proton acceptor" evidence="4">
    <location>
        <position position="70"/>
    </location>
</feature>
<evidence type="ECO:0000313" key="7">
    <source>
        <dbReference type="Proteomes" id="UP000319817"/>
    </source>
</evidence>
<dbReference type="AlphaFoldDB" id="A0A517NTX4"/>
<protein>
    <recommendedName>
        <fullName evidence="4 5">Pyridoxine 5'-phosphate synthase</fullName>
        <shortName evidence="4">PNP synthase</shortName>
        <ecNumber evidence="4 5">2.6.99.2</ecNumber>
    </recommendedName>
</protein>
<dbReference type="PANTHER" id="PTHR30456">
    <property type="entry name" value="PYRIDOXINE 5'-PHOSPHATE SYNTHASE"/>
    <property type="match status" value="1"/>
</dbReference>
<accession>A0A517NTX4</accession>
<evidence type="ECO:0000256" key="3">
    <source>
        <dbReference type="ARBA" id="ARBA00023096"/>
    </source>
</evidence>
<feature type="active site" description="Proton acceptor" evidence="4">
    <location>
        <position position="43"/>
    </location>
</feature>
<comment type="subunit">
    <text evidence="4">Homooctamer; tetramer of dimers.</text>
</comment>
<organism evidence="6 7">
    <name type="scientific">Stieleria marina</name>
    <dbReference type="NCBI Taxonomy" id="1930275"/>
    <lineage>
        <taxon>Bacteria</taxon>
        <taxon>Pseudomonadati</taxon>
        <taxon>Planctomycetota</taxon>
        <taxon>Planctomycetia</taxon>
        <taxon>Pirellulales</taxon>
        <taxon>Pirellulaceae</taxon>
        <taxon>Stieleria</taxon>
    </lineage>
</organism>
<evidence type="ECO:0000256" key="5">
    <source>
        <dbReference type="NCBIfam" id="TIGR00559"/>
    </source>
</evidence>
<comment type="similarity">
    <text evidence="4">Belongs to the PNP synthase family.</text>
</comment>
<dbReference type="InterPro" id="IPR004569">
    <property type="entry name" value="PyrdxlP_synth_PdxJ"/>
</dbReference>
<keyword evidence="3 4" id="KW-0664">Pyridoxine biosynthesis</keyword>
<dbReference type="NCBIfam" id="NF003625">
    <property type="entry name" value="PRK05265.1-3"/>
    <property type="match status" value="1"/>
</dbReference>
<proteinExistence type="inferred from homology"/>
<feature type="active site" description="Proton donor" evidence="4">
    <location>
        <position position="190"/>
    </location>
</feature>
<evidence type="ECO:0000313" key="6">
    <source>
        <dbReference type="EMBL" id="QDT10573.1"/>
    </source>
</evidence>
<keyword evidence="1 4" id="KW-0963">Cytoplasm</keyword>
<dbReference type="SUPFAM" id="SSF63892">
    <property type="entry name" value="Pyridoxine 5'-phosphate synthase"/>
    <property type="match status" value="1"/>
</dbReference>
<dbReference type="EC" id="2.6.99.2" evidence="4 5"/>
<dbReference type="PANTHER" id="PTHR30456:SF0">
    <property type="entry name" value="PYRIDOXINE 5'-PHOSPHATE SYNTHASE"/>
    <property type="match status" value="1"/>
</dbReference>
<feature type="binding site" evidence="4">
    <location>
        <position position="191"/>
    </location>
    <ligand>
        <name>3-amino-2-oxopropyl phosphate</name>
        <dbReference type="ChEBI" id="CHEBI:57279"/>
    </ligand>
</feature>
<dbReference type="RefSeq" id="WP_145418236.1">
    <property type="nucleotide sequence ID" value="NZ_CP036526.1"/>
</dbReference>
<evidence type="ECO:0000256" key="1">
    <source>
        <dbReference type="ARBA" id="ARBA00022490"/>
    </source>
</evidence>
<dbReference type="GO" id="GO:0005829">
    <property type="term" value="C:cytosol"/>
    <property type="evidence" value="ECO:0007669"/>
    <property type="project" value="TreeGrafter"/>
</dbReference>